<dbReference type="AlphaFoldDB" id="A0A0N4W185"/>
<gene>
    <name evidence="2" type="ORF">HPLM_LOCUS3377</name>
</gene>
<evidence type="ECO:0000259" key="1">
    <source>
        <dbReference type="Pfam" id="PF02931"/>
    </source>
</evidence>
<accession>A0A0N4W185</accession>
<dbReference type="GO" id="GO:0005230">
    <property type="term" value="F:extracellular ligand-gated monoatomic ion channel activity"/>
    <property type="evidence" value="ECO:0007669"/>
    <property type="project" value="InterPro"/>
</dbReference>
<dbReference type="SUPFAM" id="SSF63712">
    <property type="entry name" value="Nicotinic receptor ligand binding domain-like"/>
    <property type="match status" value="1"/>
</dbReference>
<dbReference type="Proteomes" id="UP000268014">
    <property type="component" value="Unassembled WGS sequence"/>
</dbReference>
<evidence type="ECO:0000313" key="4">
    <source>
        <dbReference type="WBParaSite" id="HPLM_0000338501-mRNA-1"/>
    </source>
</evidence>
<dbReference type="GO" id="GO:0016020">
    <property type="term" value="C:membrane"/>
    <property type="evidence" value="ECO:0007669"/>
    <property type="project" value="InterPro"/>
</dbReference>
<dbReference type="InterPro" id="IPR006202">
    <property type="entry name" value="Neur_chan_lig-bd"/>
</dbReference>
<dbReference type="EMBL" id="UZAF01016115">
    <property type="protein sequence ID" value="VDO20792.1"/>
    <property type="molecule type" value="Genomic_DNA"/>
</dbReference>
<feature type="domain" description="Neurotransmitter-gated ion-channel ligand-binding" evidence="1">
    <location>
        <begin position="44"/>
        <end position="82"/>
    </location>
</feature>
<reference evidence="4" key="1">
    <citation type="submission" date="2017-02" db="UniProtKB">
        <authorList>
            <consortium name="WormBaseParasite"/>
        </authorList>
    </citation>
    <scope>IDENTIFICATION</scope>
</reference>
<name>A0A0N4W185_HAEPC</name>
<reference evidence="2 3" key="2">
    <citation type="submission" date="2018-11" db="EMBL/GenBank/DDBJ databases">
        <authorList>
            <consortium name="Pathogen Informatics"/>
        </authorList>
    </citation>
    <scope>NUCLEOTIDE SEQUENCE [LARGE SCALE GENOMIC DNA]</scope>
    <source>
        <strain evidence="2 3">MHpl1</strain>
    </source>
</reference>
<dbReference type="InterPro" id="IPR036734">
    <property type="entry name" value="Neur_chan_lig-bd_sf"/>
</dbReference>
<protein>
    <submittedName>
        <fullName evidence="4">Neur_chan_LBD domain-containing protein</fullName>
    </submittedName>
</protein>
<dbReference type="Gene3D" id="2.70.170.10">
    <property type="entry name" value="Neurotransmitter-gated ion-channel ligand-binding domain"/>
    <property type="match status" value="1"/>
</dbReference>
<dbReference type="Pfam" id="PF02931">
    <property type="entry name" value="Neur_chan_LBD"/>
    <property type="match status" value="1"/>
</dbReference>
<dbReference type="OrthoDB" id="5975154at2759"/>
<dbReference type="WBParaSite" id="HPLM_0000338501-mRNA-1">
    <property type="protein sequence ID" value="HPLM_0000338501-mRNA-1"/>
    <property type="gene ID" value="HPLM_0000338501"/>
</dbReference>
<dbReference type="STRING" id="6290.A0A0N4W185"/>
<evidence type="ECO:0000313" key="3">
    <source>
        <dbReference type="Proteomes" id="UP000268014"/>
    </source>
</evidence>
<evidence type="ECO:0000313" key="2">
    <source>
        <dbReference type="EMBL" id="VDO20792.1"/>
    </source>
</evidence>
<organism evidence="4">
    <name type="scientific">Haemonchus placei</name>
    <name type="common">Barber's pole worm</name>
    <dbReference type="NCBI Taxonomy" id="6290"/>
    <lineage>
        <taxon>Eukaryota</taxon>
        <taxon>Metazoa</taxon>
        <taxon>Ecdysozoa</taxon>
        <taxon>Nematoda</taxon>
        <taxon>Chromadorea</taxon>
        <taxon>Rhabditida</taxon>
        <taxon>Rhabditina</taxon>
        <taxon>Rhabditomorpha</taxon>
        <taxon>Strongyloidea</taxon>
        <taxon>Trichostrongylidae</taxon>
        <taxon>Haemonchus</taxon>
    </lineage>
</organism>
<proteinExistence type="predicted"/>
<sequence>MVTPSATHPTVVLDGSMVLKITEYAEMLWALALMPMIRCSPPEMRLMNDLLAGYVREERPVLDSSKPVVVTLGIAMQQIINLVR</sequence>
<keyword evidence="3" id="KW-1185">Reference proteome</keyword>